<dbReference type="RefSeq" id="WP_398661779.1">
    <property type="nucleotide sequence ID" value="NZ_JBITDC010000027.1"/>
</dbReference>
<dbReference type="InterPro" id="IPR023468">
    <property type="entry name" value="Riboflavin_kinase"/>
</dbReference>
<feature type="region of interest" description="Disordered" evidence="8">
    <location>
        <begin position="20"/>
        <end position="42"/>
    </location>
</feature>
<keyword evidence="3" id="KW-0288">FMN</keyword>
<comment type="caution">
    <text evidence="10">The sequence shown here is derived from an EMBL/GenBank/DDBJ whole genome shotgun (WGS) entry which is preliminary data.</text>
</comment>
<dbReference type="SMART" id="SM00904">
    <property type="entry name" value="Flavokinase"/>
    <property type="match status" value="1"/>
</dbReference>
<gene>
    <name evidence="10" type="ORF">ACIA8P_42725</name>
</gene>
<evidence type="ECO:0000256" key="8">
    <source>
        <dbReference type="SAM" id="MobiDB-lite"/>
    </source>
</evidence>
<proteinExistence type="predicted"/>
<comment type="catalytic activity">
    <reaction evidence="7">
        <text>riboflavin + ATP = FMN + ADP + H(+)</text>
        <dbReference type="Rhea" id="RHEA:14357"/>
        <dbReference type="ChEBI" id="CHEBI:15378"/>
        <dbReference type="ChEBI" id="CHEBI:30616"/>
        <dbReference type="ChEBI" id="CHEBI:57986"/>
        <dbReference type="ChEBI" id="CHEBI:58210"/>
        <dbReference type="ChEBI" id="CHEBI:456216"/>
        <dbReference type="EC" id="2.7.1.26"/>
    </reaction>
</comment>
<feature type="domain" description="Riboflavin kinase" evidence="9">
    <location>
        <begin position="34"/>
        <end position="154"/>
    </location>
</feature>
<evidence type="ECO:0000256" key="1">
    <source>
        <dbReference type="ARBA" id="ARBA00012105"/>
    </source>
</evidence>
<sequence length="169" mass="18793">MMDSILAGAVLRMPFGVRPRHRRHPDRSVPTQAGLIEGPVEHGDRRGRELGFPTANLVLGDASASDGVWAGLVELPEGDTYGAAVSVGRRATFYGRDGVRLLEAHLLDFSGDLYGQWLRVSLFHRTRPQRRFSDGEALVKQMHQDIADVRIWLHTNARLRVSDGDADRT</sequence>
<dbReference type="SUPFAM" id="SSF82114">
    <property type="entry name" value="Riboflavin kinase-like"/>
    <property type="match status" value="1"/>
</dbReference>
<dbReference type="PANTHER" id="PTHR22749">
    <property type="entry name" value="RIBOFLAVIN KINASE/FMN ADENYLYLTRANSFERASE"/>
    <property type="match status" value="1"/>
</dbReference>
<evidence type="ECO:0000256" key="7">
    <source>
        <dbReference type="ARBA" id="ARBA00047880"/>
    </source>
</evidence>
<keyword evidence="11" id="KW-1185">Reference proteome</keyword>
<keyword evidence="4 10" id="KW-0808">Transferase</keyword>
<evidence type="ECO:0000259" key="9">
    <source>
        <dbReference type="SMART" id="SM00904"/>
    </source>
</evidence>
<dbReference type="EC" id="2.7.1.26" evidence="1"/>
<dbReference type="InterPro" id="IPR015865">
    <property type="entry name" value="Riboflavin_kinase_bac/euk"/>
</dbReference>
<keyword evidence="6" id="KW-0067">ATP-binding</keyword>
<accession>A0ABW7YFS8</accession>
<evidence type="ECO:0000256" key="3">
    <source>
        <dbReference type="ARBA" id="ARBA00022643"/>
    </source>
</evidence>
<evidence type="ECO:0000256" key="4">
    <source>
        <dbReference type="ARBA" id="ARBA00022679"/>
    </source>
</evidence>
<dbReference type="GO" id="GO:0008531">
    <property type="term" value="F:riboflavin kinase activity"/>
    <property type="evidence" value="ECO:0007669"/>
    <property type="project" value="UniProtKB-EC"/>
</dbReference>
<evidence type="ECO:0000313" key="10">
    <source>
        <dbReference type="EMBL" id="MFI5681252.1"/>
    </source>
</evidence>
<dbReference type="PANTHER" id="PTHR22749:SF6">
    <property type="entry name" value="RIBOFLAVIN KINASE"/>
    <property type="match status" value="1"/>
</dbReference>
<dbReference type="Pfam" id="PF01687">
    <property type="entry name" value="Flavokinase"/>
    <property type="match status" value="1"/>
</dbReference>
<keyword evidence="10" id="KW-0418">Kinase</keyword>
<dbReference type="EMBL" id="JBITDC010000027">
    <property type="protein sequence ID" value="MFI5681252.1"/>
    <property type="molecule type" value="Genomic_DNA"/>
</dbReference>
<evidence type="ECO:0000256" key="2">
    <source>
        <dbReference type="ARBA" id="ARBA00022630"/>
    </source>
</evidence>
<name>A0ABW7YFS8_STRCE</name>
<keyword evidence="2" id="KW-0285">Flavoprotein</keyword>
<organism evidence="10 11">
    <name type="scientific">Streptomyces cellulosae</name>
    <dbReference type="NCBI Taxonomy" id="1968"/>
    <lineage>
        <taxon>Bacteria</taxon>
        <taxon>Bacillati</taxon>
        <taxon>Actinomycetota</taxon>
        <taxon>Actinomycetes</taxon>
        <taxon>Kitasatosporales</taxon>
        <taxon>Streptomycetaceae</taxon>
        <taxon>Streptomyces</taxon>
    </lineage>
</organism>
<evidence type="ECO:0000313" key="11">
    <source>
        <dbReference type="Proteomes" id="UP001612415"/>
    </source>
</evidence>
<keyword evidence="5" id="KW-0547">Nucleotide-binding</keyword>
<dbReference type="Proteomes" id="UP001612415">
    <property type="component" value="Unassembled WGS sequence"/>
</dbReference>
<evidence type="ECO:0000256" key="5">
    <source>
        <dbReference type="ARBA" id="ARBA00022741"/>
    </source>
</evidence>
<dbReference type="Gene3D" id="2.40.30.30">
    <property type="entry name" value="Riboflavin kinase-like"/>
    <property type="match status" value="1"/>
</dbReference>
<dbReference type="InterPro" id="IPR023465">
    <property type="entry name" value="Riboflavin_kinase_dom_sf"/>
</dbReference>
<evidence type="ECO:0000256" key="6">
    <source>
        <dbReference type="ARBA" id="ARBA00022840"/>
    </source>
</evidence>
<reference evidence="10 11" key="1">
    <citation type="submission" date="2024-10" db="EMBL/GenBank/DDBJ databases">
        <title>The Natural Products Discovery Center: Release of the First 8490 Sequenced Strains for Exploring Actinobacteria Biosynthetic Diversity.</title>
        <authorList>
            <person name="Kalkreuter E."/>
            <person name="Kautsar S.A."/>
            <person name="Yang D."/>
            <person name="Bader C.D."/>
            <person name="Teijaro C.N."/>
            <person name="Fluegel L."/>
            <person name="Davis C.M."/>
            <person name="Simpson J.R."/>
            <person name="Lauterbach L."/>
            <person name="Steele A.D."/>
            <person name="Gui C."/>
            <person name="Meng S."/>
            <person name="Li G."/>
            <person name="Viehrig K."/>
            <person name="Ye F."/>
            <person name="Su P."/>
            <person name="Kiefer A.F."/>
            <person name="Nichols A."/>
            <person name="Cepeda A.J."/>
            <person name="Yan W."/>
            <person name="Fan B."/>
            <person name="Jiang Y."/>
            <person name="Adhikari A."/>
            <person name="Zheng C.-J."/>
            <person name="Schuster L."/>
            <person name="Cowan T.M."/>
            <person name="Smanski M.J."/>
            <person name="Chevrette M.G."/>
            <person name="De Carvalho L.P.S."/>
            <person name="Shen B."/>
        </authorList>
    </citation>
    <scope>NUCLEOTIDE SEQUENCE [LARGE SCALE GENOMIC DNA]</scope>
    <source>
        <strain evidence="10 11">NPDC051599</strain>
    </source>
</reference>
<protein>
    <recommendedName>
        <fullName evidence="1">riboflavin kinase</fullName>
        <ecNumber evidence="1">2.7.1.26</ecNumber>
    </recommendedName>
</protein>